<dbReference type="AlphaFoldDB" id="A0A7W3TI58"/>
<evidence type="ECO:0000313" key="3">
    <source>
        <dbReference type="Proteomes" id="UP000538929"/>
    </source>
</evidence>
<dbReference type="Pfam" id="PF00067">
    <property type="entry name" value="p450"/>
    <property type="match status" value="1"/>
</dbReference>
<dbReference type="GO" id="GO:0020037">
    <property type="term" value="F:heme binding"/>
    <property type="evidence" value="ECO:0007669"/>
    <property type="project" value="InterPro"/>
</dbReference>
<comment type="caution">
    <text evidence="2">The sequence shown here is derived from an EMBL/GenBank/DDBJ whole genome shotgun (WGS) entry which is preliminary data.</text>
</comment>
<sequence>MSTARTAPVVLDTTGRRLPAQITELREAGPAARVELPDGLTAWAITRGEVAKRLLTHPGISKDARKSWPGYRPGRYPWLTAWVDVVSMFTSDGEDHTRLRKLVGRAFTPQRIREMRPAIETIVTDLLDDLEDRAPDRPVDLRAAFSHPVPTRVICDLFGVPDAQRPRMLRVIDSVLDTTADTERATRIRDELYTAMTTLIETKRTTPGPDLTSTLLTARDDGDRLDETELLSTLILMIGAGSETAVALINHLTHTLLTHP</sequence>
<dbReference type="PANTHER" id="PTHR46696:SF1">
    <property type="entry name" value="CYTOCHROME P450 YJIB-RELATED"/>
    <property type="match status" value="1"/>
</dbReference>
<comment type="similarity">
    <text evidence="1">Belongs to the cytochrome P450 family.</text>
</comment>
<dbReference type="Gene3D" id="1.10.630.10">
    <property type="entry name" value="Cytochrome P450"/>
    <property type="match status" value="1"/>
</dbReference>
<evidence type="ECO:0000256" key="1">
    <source>
        <dbReference type="ARBA" id="ARBA00010617"/>
    </source>
</evidence>
<reference evidence="3" key="1">
    <citation type="submission" date="2019-10" db="EMBL/GenBank/DDBJ databases">
        <title>Streptomyces sp. nov., a novel actinobacterium isolated from alkaline environment.</title>
        <authorList>
            <person name="Golinska P."/>
        </authorList>
    </citation>
    <scope>NUCLEOTIDE SEQUENCE [LARGE SCALE GENOMIC DNA]</scope>
    <source>
        <strain evidence="3">DSM 42118</strain>
    </source>
</reference>
<dbReference type="GO" id="GO:0005506">
    <property type="term" value="F:iron ion binding"/>
    <property type="evidence" value="ECO:0007669"/>
    <property type="project" value="InterPro"/>
</dbReference>
<protein>
    <submittedName>
        <fullName evidence="2">Cytochrome P450</fullName>
    </submittedName>
</protein>
<dbReference type="PANTHER" id="PTHR46696">
    <property type="entry name" value="P450, PUTATIVE (EUROFUNG)-RELATED"/>
    <property type="match status" value="1"/>
</dbReference>
<accession>A0A7W3TI58</accession>
<organism evidence="2 3">
    <name type="scientific">Streptomyces alkaliphilus</name>
    <dbReference type="NCBI Taxonomy" id="1472722"/>
    <lineage>
        <taxon>Bacteria</taxon>
        <taxon>Bacillati</taxon>
        <taxon>Actinomycetota</taxon>
        <taxon>Actinomycetes</taxon>
        <taxon>Kitasatosporales</taxon>
        <taxon>Streptomycetaceae</taxon>
        <taxon>Streptomyces</taxon>
    </lineage>
</organism>
<dbReference type="Proteomes" id="UP000538929">
    <property type="component" value="Unassembled WGS sequence"/>
</dbReference>
<dbReference type="PRINTS" id="PR00359">
    <property type="entry name" value="BP450"/>
</dbReference>
<dbReference type="GO" id="GO:0004497">
    <property type="term" value="F:monooxygenase activity"/>
    <property type="evidence" value="ECO:0007669"/>
    <property type="project" value="InterPro"/>
</dbReference>
<dbReference type="InterPro" id="IPR036396">
    <property type="entry name" value="Cyt_P450_sf"/>
</dbReference>
<proteinExistence type="inferred from homology"/>
<evidence type="ECO:0000313" key="2">
    <source>
        <dbReference type="EMBL" id="MBB0247248.1"/>
    </source>
</evidence>
<dbReference type="EMBL" id="VKHT01001517">
    <property type="protein sequence ID" value="MBB0247248.1"/>
    <property type="molecule type" value="Genomic_DNA"/>
</dbReference>
<gene>
    <name evidence="2" type="ORF">FNQ90_24785</name>
</gene>
<dbReference type="InterPro" id="IPR001128">
    <property type="entry name" value="Cyt_P450"/>
</dbReference>
<feature type="non-terminal residue" evidence="2">
    <location>
        <position position="260"/>
    </location>
</feature>
<dbReference type="InterPro" id="IPR002397">
    <property type="entry name" value="Cyt_P450_B"/>
</dbReference>
<dbReference type="RefSeq" id="WP_182608459.1">
    <property type="nucleotide sequence ID" value="NZ_VKHT01001517.1"/>
</dbReference>
<dbReference type="SUPFAM" id="SSF48264">
    <property type="entry name" value="Cytochrome P450"/>
    <property type="match status" value="1"/>
</dbReference>
<dbReference type="GO" id="GO:0016705">
    <property type="term" value="F:oxidoreductase activity, acting on paired donors, with incorporation or reduction of molecular oxygen"/>
    <property type="evidence" value="ECO:0007669"/>
    <property type="project" value="InterPro"/>
</dbReference>
<name>A0A7W3TI58_9ACTN</name>
<keyword evidence="3" id="KW-1185">Reference proteome</keyword>